<dbReference type="FunFam" id="3.30.40.10:FF:000114">
    <property type="entry name" value="RING-type E3 ubiquitin transferase"/>
    <property type="match status" value="1"/>
</dbReference>
<dbReference type="FunFam" id="1.25.10.10:FF:000491">
    <property type="entry name" value="RING-type E3 ubiquitin transferase"/>
    <property type="match status" value="1"/>
</dbReference>
<dbReference type="InterPro" id="IPR057623">
    <property type="entry name" value="PUB12-19-like_N"/>
</dbReference>
<dbReference type="Pfam" id="PF25598">
    <property type="entry name" value="ARM_PUB"/>
    <property type="match status" value="1"/>
</dbReference>
<evidence type="ECO:0000256" key="4">
    <source>
        <dbReference type="ARBA" id="ARBA00022679"/>
    </source>
</evidence>
<dbReference type="CDD" id="cd21037">
    <property type="entry name" value="MLKL_NTD"/>
    <property type="match status" value="1"/>
</dbReference>
<dbReference type="Gene3D" id="1.25.10.10">
    <property type="entry name" value="Leucine-rich Repeat Variant"/>
    <property type="match status" value="2"/>
</dbReference>
<gene>
    <name evidence="9" type="ORF">IEQ34_015438</name>
</gene>
<name>A0AAV7GH39_DENCH</name>
<dbReference type="InterPro" id="IPR016024">
    <property type="entry name" value="ARM-type_fold"/>
</dbReference>
<dbReference type="PANTHER" id="PTHR23315">
    <property type="entry name" value="U BOX DOMAIN-CONTAINING"/>
    <property type="match status" value="1"/>
</dbReference>
<dbReference type="AlphaFoldDB" id="A0AAV7GH39"/>
<keyword evidence="4" id="KW-0808">Transferase</keyword>
<dbReference type="CDD" id="cd16664">
    <property type="entry name" value="RING-Ubox_PUB"/>
    <property type="match status" value="1"/>
</dbReference>
<dbReference type="Proteomes" id="UP000775213">
    <property type="component" value="Unassembled WGS sequence"/>
</dbReference>
<keyword evidence="6" id="KW-0833">Ubl conjugation pathway</keyword>
<evidence type="ECO:0000313" key="10">
    <source>
        <dbReference type="Proteomes" id="UP000775213"/>
    </source>
</evidence>
<dbReference type="EC" id="2.3.2.27" evidence="3"/>
<accession>A0AAV7GH39</accession>
<dbReference type="InterPro" id="IPR011989">
    <property type="entry name" value="ARM-like"/>
</dbReference>
<protein>
    <recommendedName>
        <fullName evidence="3">RING-type E3 ubiquitin transferase</fullName>
        <ecNumber evidence="3">2.3.2.27</ecNumber>
    </recommendedName>
</protein>
<evidence type="ECO:0000256" key="3">
    <source>
        <dbReference type="ARBA" id="ARBA00012483"/>
    </source>
</evidence>
<evidence type="ECO:0000256" key="6">
    <source>
        <dbReference type="ARBA" id="ARBA00022786"/>
    </source>
</evidence>
<dbReference type="Pfam" id="PF04564">
    <property type="entry name" value="U-box"/>
    <property type="match status" value="1"/>
</dbReference>
<organism evidence="9 10">
    <name type="scientific">Dendrobium chrysotoxum</name>
    <name type="common">Orchid</name>
    <dbReference type="NCBI Taxonomy" id="161865"/>
    <lineage>
        <taxon>Eukaryota</taxon>
        <taxon>Viridiplantae</taxon>
        <taxon>Streptophyta</taxon>
        <taxon>Embryophyta</taxon>
        <taxon>Tracheophyta</taxon>
        <taxon>Spermatophyta</taxon>
        <taxon>Magnoliopsida</taxon>
        <taxon>Liliopsida</taxon>
        <taxon>Asparagales</taxon>
        <taxon>Orchidaceae</taxon>
        <taxon>Epidendroideae</taxon>
        <taxon>Malaxideae</taxon>
        <taxon>Dendrobiinae</taxon>
        <taxon>Dendrobium</taxon>
    </lineage>
</organism>
<keyword evidence="10" id="KW-1185">Reference proteome</keyword>
<dbReference type="SUPFAM" id="SSF48371">
    <property type="entry name" value="ARM repeat"/>
    <property type="match status" value="1"/>
</dbReference>
<evidence type="ECO:0000256" key="5">
    <source>
        <dbReference type="ARBA" id="ARBA00022737"/>
    </source>
</evidence>
<feature type="repeat" description="ARM" evidence="7">
    <location>
        <begin position="657"/>
        <end position="699"/>
    </location>
</feature>
<evidence type="ECO:0000259" key="8">
    <source>
        <dbReference type="PROSITE" id="PS51698"/>
    </source>
</evidence>
<evidence type="ECO:0000256" key="7">
    <source>
        <dbReference type="PROSITE-ProRule" id="PRU00259"/>
    </source>
</evidence>
<feature type="domain" description="U-box" evidence="8">
    <location>
        <begin position="424"/>
        <end position="498"/>
    </location>
</feature>
<evidence type="ECO:0000256" key="2">
    <source>
        <dbReference type="ARBA" id="ARBA00004906"/>
    </source>
</evidence>
<dbReference type="Gene3D" id="3.30.40.10">
    <property type="entry name" value="Zinc/RING finger domain, C3HC4 (zinc finger)"/>
    <property type="match status" value="1"/>
</dbReference>
<dbReference type="InterPro" id="IPR058678">
    <property type="entry name" value="ARM_PUB"/>
</dbReference>
<sequence>MNCKPKEIKCGRVMNENWCLHISLHEDFKPQINHGTEGSHAILLMVLYVPPEILASGGKSSYKTEGPPSLAEFSLTPYGTFSFSRRYRPLATSKRYLSTLKFLIPSTAQPSKIKDNELRNHFVSLLPSPTFSFLPSRSLTMDRPLSPLHSPPPKSTAGVTLSGLLPPASLIESLLHASADLATLDSLPLLQTRNTAAAIQRARLISSLLEDLHDSTSRGRRSLPRSSILCLTELSSVIQRTKTLLDDLASGSALWTLLNAEASAKRFLSCTRELSAALDILPLSLLPISSDIREQIELLHRQTKSAGADLFVDSREIHLRDELLCIMAKEKGFLDFSKVEEVMSRIGLRTAAAYQEEIKNLEAEKLKQAGTGGLMAVSNINNLIAFVSYAKNIIFRSSKADALPKALSRSSSWSVATSPASASNIPDEFRCPITLDLMKDPVVLASGHTYDRSSISQWINSGHQTCPKSGQKLIHMALIPNYNLKSLFEQWCKENNLSSTLRHRAPDSAAEEGVTADHISATRAAIEAVRMTAEFLVGKLAMGSPETQRQAAYELRLLAKSGMENRRIIAEAGAIPFLVTLLGSRDPRTQENAVTALLNLSIFESNKTLIMAAGALDSIVKVLRDGELMEARENAAATIFSLSILNECKVEIGKRVEAVAGLVELLQDGTSAGKRDAATALLNLAVYDPNKTAVVEAGAVPVLVELLMDEKAGVTDDVLAVLALLCGCKEGMRVIGDNKAVVAILVDLMRFGSEKGKENAIAVLMGLCKDGGAEMGRRLLMNARSVPSLQSLAATGSMRARRKANALLRLLNRCFSQSNSAPV</sequence>
<dbReference type="EMBL" id="JAGFBR010000014">
    <property type="protein sequence ID" value="KAH0455406.1"/>
    <property type="molecule type" value="Genomic_DNA"/>
</dbReference>
<comment type="caution">
    <text evidence="9">The sequence shown here is derived from an EMBL/GenBank/DDBJ whole genome shotgun (WGS) entry which is preliminary data.</text>
</comment>
<dbReference type="GO" id="GO:0016567">
    <property type="term" value="P:protein ubiquitination"/>
    <property type="evidence" value="ECO:0007669"/>
    <property type="project" value="InterPro"/>
</dbReference>
<dbReference type="SUPFAM" id="SSF57850">
    <property type="entry name" value="RING/U-box"/>
    <property type="match status" value="1"/>
</dbReference>
<keyword evidence="5" id="KW-0677">Repeat</keyword>
<proteinExistence type="predicted"/>
<dbReference type="PANTHER" id="PTHR23315:SF224">
    <property type="entry name" value="U-BOX DOMAIN-CONTAINING PROTEIN 1"/>
    <property type="match status" value="1"/>
</dbReference>
<dbReference type="SMART" id="SM00504">
    <property type="entry name" value="Ubox"/>
    <property type="match status" value="1"/>
</dbReference>
<feature type="repeat" description="ARM" evidence="7">
    <location>
        <begin position="573"/>
        <end position="615"/>
    </location>
</feature>
<dbReference type="PROSITE" id="PS51698">
    <property type="entry name" value="U_BOX"/>
    <property type="match status" value="1"/>
</dbReference>
<dbReference type="InterPro" id="IPR059179">
    <property type="entry name" value="MLKL-like_MCAfunc"/>
</dbReference>
<comment type="catalytic activity">
    <reaction evidence="1">
        <text>S-ubiquitinyl-[E2 ubiquitin-conjugating enzyme]-L-cysteine + [acceptor protein]-L-lysine = [E2 ubiquitin-conjugating enzyme]-L-cysteine + N(6)-ubiquitinyl-[acceptor protein]-L-lysine.</text>
        <dbReference type="EC" id="2.3.2.27"/>
    </reaction>
</comment>
<dbReference type="InterPro" id="IPR013083">
    <property type="entry name" value="Znf_RING/FYVE/PHD"/>
</dbReference>
<dbReference type="InterPro" id="IPR000225">
    <property type="entry name" value="Armadillo"/>
</dbReference>
<dbReference type="InterPro" id="IPR045210">
    <property type="entry name" value="RING-Ubox_PUB"/>
</dbReference>
<evidence type="ECO:0000256" key="1">
    <source>
        <dbReference type="ARBA" id="ARBA00000900"/>
    </source>
</evidence>
<dbReference type="Pfam" id="PF25368">
    <property type="entry name" value="PUB10_N"/>
    <property type="match status" value="1"/>
</dbReference>
<dbReference type="GO" id="GO:0061630">
    <property type="term" value="F:ubiquitin protein ligase activity"/>
    <property type="evidence" value="ECO:0007669"/>
    <property type="project" value="UniProtKB-EC"/>
</dbReference>
<comment type="pathway">
    <text evidence="2">Protein modification; protein ubiquitination.</text>
</comment>
<dbReference type="PROSITE" id="PS50176">
    <property type="entry name" value="ARM_REPEAT"/>
    <property type="match status" value="2"/>
</dbReference>
<evidence type="ECO:0000313" key="9">
    <source>
        <dbReference type="EMBL" id="KAH0455406.1"/>
    </source>
</evidence>
<dbReference type="InterPro" id="IPR003613">
    <property type="entry name" value="Ubox_domain"/>
</dbReference>
<dbReference type="SMART" id="SM00185">
    <property type="entry name" value="ARM"/>
    <property type="match status" value="3"/>
</dbReference>
<reference evidence="9 10" key="1">
    <citation type="journal article" date="2021" name="Hortic Res">
        <title>Chromosome-scale assembly of the Dendrobium chrysotoxum genome enhances the understanding of orchid evolution.</title>
        <authorList>
            <person name="Zhang Y."/>
            <person name="Zhang G.Q."/>
            <person name="Zhang D."/>
            <person name="Liu X.D."/>
            <person name="Xu X.Y."/>
            <person name="Sun W.H."/>
            <person name="Yu X."/>
            <person name="Zhu X."/>
            <person name="Wang Z.W."/>
            <person name="Zhao X."/>
            <person name="Zhong W.Y."/>
            <person name="Chen H."/>
            <person name="Yin W.L."/>
            <person name="Huang T."/>
            <person name="Niu S.C."/>
            <person name="Liu Z.J."/>
        </authorList>
    </citation>
    <scope>NUCLEOTIDE SEQUENCE [LARGE SCALE GENOMIC DNA]</scope>
    <source>
        <strain evidence="9">Lindl</strain>
    </source>
</reference>